<dbReference type="AlphaFoldDB" id="A0A5B7K3Y5"/>
<reference evidence="1 2" key="1">
    <citation type="submission" date="2019-05" db="EMBL/GenBank/DDBJ databases">
        <title>Another draft genome of Portunus trituberculatus and its Hox gene families provides insights of decapod evolution.</title>
        <authorList>
            <person name="Jeong J.-H."/>
            <person name="Song I."/>
            <person name="Kim S."/>
            <person name="Choi T."/>
            <person name="Kim D."/>
            <person name="Ryu S."/>
            <person name="Kim W."/>
        </authorList>
    </citation>
    <scope>NUCLEOTIDE SEQUENCE [LARGE SCALE GENOMIC DNA]</scope>
    <source>
        <tissue evidence="1">Muscle</tissue>
    </source>
</reference>
<evidence type="ECO:0000313" key="2">
    <source>
        <dbReference type="Proteomes" id="UP000324222"/>
    </source>
</evidence>
<accession>A0A5B7K3Y5</accession>
<sequence>MPFSFLQAIPVNVTNGGYLSPSAPTRRWPREATGQKLIGCPSRYLHYTPAEVTVAVFLEAVRGETFKWYGAAFEACKLVRSPWSR</sequence>
<comment type="caution">
    <text evidence="1">The sequence shown here is derived from an EMBL/GenBank/DDBJ whole genome shotgun (WGS) entry which is preliminary data.</text>
</comment>
<evidence type="ECO:0000313" key="1">
    <source>
        <dbReference type="EMBL" id="MPC99324.1"/>
    </source>
</evidence>
<gene>
    <name evidence="1" type="ORF">E2C01_094731</name>
</gene>
<dbReference type="EMBL" id="VSRR010117871">
    <property type="protein sequence ID" value="MPC99324.1"/>
    <property type="molecule type" value="Genomic_DNA"/>
</dbReference>
<proteinExistence type="predicted"/>
<dbReference type="Proteomes" id="UP000324222">
    <property type="component" value="Unassembled WGS sequence"/>
</dbReference>
<keyword evidence="2" id="KW-1185">Reference proteome</keyword>
<protein>
    <submittedName>
        <fullName evidence="1">Uncharacterized protein</fullName>
    </submittedName>
</protein>
<organism evidence="1 2">
    <name type="scientific">Portunus trituberculatus</name>
    <name type="common">Swimming crab</name>
    <name type="synonym">Neptunus trituberculatus</name>
    <dbReference type="NCBI Taxonomy" id="210409"/>
    <lineage>
        <taxon>Eukaryota</taxon>
        <taxon>Metazoa</taxon>
        <taxon>Ecdysozoa</taxon>
        <taxon>Arthropoda</taxon>
        <taxon>Crustacea</taxon>
        <taxon>Multicrustacea</taxon>
        <taxon>Malacostraca</taxon>
        <taxon>Eumalacostraca</taxon>
        <taxon>Eucarida</taxon>
        <taxon>Decapoda</taxon>
        <taxon>Pleocyemata</taxon>
        <taxon>Brachyura</taxon>
        <taxon>Eubrachyura</taxon>
        <taxon>Portunoidea</taxon>
        <taxon>Portunidae</taxon>
        <taxon>Portuninae</taxon>
        <taxon>Portunus</taxon>
    </lineage>
</organism>
<name>A0A5B7K3Y5_PORTR</name>